<dbReference type="AlphaFoldDB" id="A0A166BHT6"/>
<accession>A0A166BHT6</accession>
<organism evidence="1 2">
    <name type="scientific">Athelia psychrophila</name>
    <dbReference type="NCBI Taxonomy" id="1759441"/>
    <lineage>
        <taxon>Eukaryota</taxon>
        <taxon>Fungi</taxon>
        <taxon>Dikarya</taxon>
        <taxon>Basidiomycota</taxon>
        <taxon>Agaricomycotina</taxon>
        <taxon>Agaricomycetes</taxon>
        <taxon>Agaricomycetidae</taxon>
        <taxon>Atheliales</taxon>
        <taxon>Atheliaceae</taxon>
        <taxon>Athelia</taxon>
    </lineage>
</organism>
<reference evidence="1 2" key="1">
    <citation type="journal article" date="2016" name="Mol. Biol. Evol.">
        <title>Comparative Genomics of Early-Diverging Mushroom-Forming Fungi Provides Insights into the Origins of Lignocellulose Decay Capabilities.</title>
        <authorList>
            <person name="Nagy L.G."/>
            <person name="Riley R."/>
            <person name="Tritt A."/>
            <person name="Adam C."/>
            <person name="Daum C."/>
            <person name="Floudas D."/>
            <person name="Sun H."/>
            <person name="Yadav J.S."/>
            <person name="Pangilinan J."/>
            <person name="Larsson K.H."/>
            <person name="Matsuura K."/>
            <person name="Barry K."/>
            <person name="Labutti K."/>
            <person name="Kuo R."/>
            <person name="Ohm R.A."/>
            <person name="Bhattacharya S.S."/>
            <person name="Shirouzu T."/>
            <person name="Yoshinaga Y."/>
            <person name="Martin F.M."/>
            <person name="Grigoriev I.V."/>
            <person name="Hibbett D.S."/>
        </authorList>
    </citation>
    <scope>NUCLEOTIDE SEQUENCE [LARGE SCALE GENOMIC DNA]</scope>
    <source>
        <strain evidence="1 2">CBS 109695</strain>
    </source>
</reference>
<evidence type="ECO:0000313" key="2">
    <source>
        <dbReference type="Proteomes" id="UP000076532"/>
    </source>
</evidence>
<dbReference type="EMBL" id="KV417644">
    <property type="protein sequence ID" value="KZP12658.1"/>
    <property type="molecule type" value="Genomic_DNA"/>
</dbReference>
<protein>
    <submittedName>
        <fullName evidence="1">Uncharacterized protein</fullName>
    </submittedName>
</protein>
<keyword evidence="2" id="KW-1185">Reference proteome</keyword>
<dbReference type="Proteomes" id="UP000076532">
    <property type="component" value="Unassembled WGS sequence"/>
</dbReference>
<proteinExistence type="predicted"/>
<sequence length="66" mass="7475">MPDTASRSRSRSLEALCNMSQFCSADSEMHISNGSCIMAQIQMFQRRRVARAHIQLAIDKCSGRQR</sequence>
<gene>
    <name evidence="1" type="ORF">FIBSPDRAFT_153428</name>
</gene>
<evidence type="ECO:0000313" key="1">
    <source>
        <dbReference type="EMBL" id="KZP12658.1"/>
    </source>
</evidence>
<name>A0A166BHT6_9AGAM</name>